<feature type="signal peptide" evidence="2">
    <location>
        <begin position="1"/>
        <end position="20"/>
    </location>
</feature>
<dbReference type="EMBL" id="CP092900">
    <property type="protein sequence ID" value="UTC24805.1"/>
    <property type="molecule type" value="Genomic_DNA"/>
</dbReference>
<sequence length="193" mass="21656">MELKSILALSLLMSASSVHAYNINDAPTADNGYTEFLQTINIAGRDLKIDIPTDYDLAIQQNEHNQQTLGFVPDNETQDDWTELLTISIDFNSSISASERVEQIKEYLEREHKDSSKIRSSSDNVTTRDGRSYQVSQATFQFSDEESPISSAITCYTDHTTLVCAQAHLRSSKPSMRTASRAQKIINNIMKVD</sequence>
<dbReference type="RefSeq" id="WP_258568594.1">
    <property type="nucleotide sequence ID" value="NZ_CP092900.1"/>
</dbReference>
<keyword evidence="2" id="KW-0732">Signal</keyword>
<evidence type="ECO:0000256" key="2">
    <source>
        <dbReference type="SAM" id="SignalP"/>
    </source>
</evidence>
<name>A0ABY5DMH9_9GAMM</name>
<evidence type="ECO:0000256" key="1">
    <source>
        <dbReference type="SAM" id="MobiDB-lite"/>
    </source>
</evidence>
<evidence type="ECO:0000313" key="4">
    <source>
        <dbReference type="Proteomes" id="UP001055955"/>
    </source>
</evidence>
<proteinExistence type="predicted"/>
<organism evidence="3 4">
    <name type="scientific">Candidatus Comchoanobacter bicostacola</name>
    <dbReference type="NCBI Taxonomy" id="2919598"/>
    <lineage>
        <taxon>Bacteria</taxon>
        <taxon>Pseudomonadati</taxon>
        <taxon>Pseudomonadota</taxon>
        <taxon>Gammaproteobacteria</taxon>
        <taxon>Candidatus Comchoanobacterales</taxon>
        <taxon>Candidatus Comchoanobacteraceae</taxon>
        <taxon>Candidatus Comchoanobacter</taxon>
    </lineage>
</organism>
<gene>
    <name evidence="3" type="ORF">MMH89_01390</name>
</gene>
<dbReference type="Proteomes" id="UP001055955">
    <property type="component" value="Chromosome"/>
</dbReference>
<reference evidence="3 4" key="1">
    <citation type="journal article" date="2022" name="Nat. Microbiol.">
        <title>The microbiome of a bacterivorous marine choanoflagellate contains a resource-demanding obligate bacterial associate.</title>
        <authorList>
            <person name="Needham D.M."/>
            <person name="Poirier C."/>
            <person name="Bachy C."/>
            <person name="George E.E."/>
            <person name="Wilken S."/>
            <person name="Yung C.C.M."/>
            <person name="Limardo A.J."/>
            <person name="Morando M."/>
            <person name="Sudek L."/>
            <person name="Malmstrom R.R."/>
            <person name="Keeling P.J."/>
            <person name="Santoro A.E."/>
            <person name="Worden A.Z."/>
        </authorList>
    </citation>
    <scope>NUCLEOTIDE SEQUENCE [LARGE SCALE GENOMIC DNA]</scope>
    <source>
        <strain evidence="3 4">Comchoano-1</strain>
    </source>
</reference>
<accession>A0ABY5DMH9</accession>
<feature type="chain" id="PRO_5046918947" evidence="2">
    <location>
        <begin position="21"/>
        <end position="193"/>
    </location>
</feature>
<evidence type="ECO:0000313" key="3">
    <source>
        <dbReference type="EMBL" id="UTC24805.1"/>
    </source>
</evidence>
<keyword evidence="4" id="KW-1185">Reference proteome</keyword>
<feature type="region of interest" description="Disordered" evidence="1">
    <location>
        <begin position="110"/>
        <end position="130"/>
    </location>
</feature>
<protein>
    <submittedName>
        <fullName evidence="3">Uncharacterized protein</fullName>
    </submittedName>
</protein>